<evidence type="ECO:0000256" key="1">
    <source>
        <dbReference type="SAM" id="SignalP"/>
    </source>
</evidence>
<protein>
    <recommendedName>
        <fullName evidence="6">DUF11 domain-containing protein</fullName>
    </recommendedName>
</protein>
<feature type="chain" id="PRO_5032460785" description="DUF11 domain-containing protein" evidence="1">
    <location>
        <begin position="31"/>
        <end position="1059"/>
    </location>
</feature>
<proteinExistence type="predicted"/>
<evidence type="ECO:0000259" key="3">
    <source>
        <dbReference type="Pfam" id="PF20419"/>
    </source>
</evidence>
<dbReference type="InterPro" id="IPR001434">
    <property type="entry name" value="OmcB-like_DUF11"/>
</dbReference>
<dbReference type="AlphaFoldDB" id="A0A845G7Q1"/>
<evidence type="ECO:0008006" key="6">
    <source>
        <dbReference type="Google" id="ProtNLM"/>
    </source>
</evidence>
<dbReference type="EMBL" id="WWCW01000136">
    <property type="protein sequence ID" value="MYM90723.1"/>
    <property type="molecule type" value="Genomic_DNA"/>
</dbReference>
<feature type="signal peptide" evidence="1">
    <location>
        <begin position="1"/>
        <end position="30"/>
    </location>
</feature>
<sequence length="1059" mass="109542">MRTTIPVSAPRWLACLLALLCALAAGVARADTPIKLFKSFAGNVSFTGTQTTLRAKDNDTDPCALRNGQQQLKLKDVPRGATILSAQLYWAGSGSTPDYDVSFDGDPVSAPINRRFTSPTVGYDFFAGAVDVTAQVIAKGNGNYKIDDLTINSGSPYCAVEGVLGGFQLLVVYSAPSEPFRVLNVYEGLQYIRNSAVTLTLANFKTPTPIGNLTGKIGHITWEGDATLSGGGEILRYNGVEMVDDMNPSGNQFNSASNIDGDDKSYGIDFDAYTVSSPTIKAGQTQARSDYQSGQDLVLLNAEVIAAPNVPAADRAISMTLQTPLQPAQASNYLIKVSNNGPLAEGGPTTVVDVLPPSLIFVSAGGTGWVCGMAGQKLTCSYSGTMAAGATLPVITLRVTTDVAASGLVVNSATVNGQLFDYYDGNDTSTVSSLVGAAGFTPTYVYTVSKDDSKPDQGQCVNGLAFDDPDQTCQPIDFVGKRYLANVDIPMYLTFVAAGVPTALSNSVTTIQVKYALSCHDPAQDASVRATFSMVGGGTSTLPLCARSGAMPAQNSSTWTGLNNVDMAAGKASSVNMYTFHYADVGRIEFLVSDNSARYGTSGPFVERPDKLALFAPAGNHAGNPIASPKDPKFVTAGTAFPLTVSALMYGGAPAPNFGKESTPIAIKLIVKAAKDANGDRLADMVADPAKAEDELVLNGSLGAFSGGSATGNAFSYADAGVLEITPVIAPPDSSTTSGSYLGTGSVDPVPLNVGRFVPDHFDTVVTAPMACDPGGMSCPASVAGMAYSRQSFEVKVRAANLQGATTVNYRGALARAVQLSAWSAPGTTTTANPPASPAGSALSANTLAATDFGVVTDPGNPVRPPGGEATANPVYTLPNPYVSTAPFANNWVPPTMVYVRADETGTPNDGVTSLRTGAVEGGVAVASGRLFVPNAYGASNLPVTLQLAAQYYGQATVGGATVRAWRNNASDSVTTITPATDLQYTNCLLACPSPASSARPTYTMSAGVAGVSLKAGSSTGKSGANVSVINQPVWLPTGQGRVTFGLYRSPVIFLREVY</sequence>
<organism evidence="4 5">
    <name type="scientific">Duganella vulcania</name>
    <dbReference type="NCBI Taxonomy" id="2692166"/>
    <lineage>
        <taxon>Bacteria</taxon>
        <taxon>Pseudomonadati</taxon>
        <taxon>Pseudomonadota</taxon>
        <taxon>Betaproteobacteria</taxon>
        <taxon>Burkholderiales</taxon>
        <taxon>Oxalobacteraceae</taxon>
        <taxon>Telluria group</taxon>
        <taxon>Duganella</taxon>
    </lineage>
</organism>
<reference evidence="4 5" key="1">
    <citation type="submission" date="2020-01" db="EMBL/GenBank/DDBJ databases">
        <title>Novel species isolated from a subtropical stream in China.</title>
        <authorList>
            <person name="Lu H."/>
        </authorList>
    </citation>
    <scope>NUCLEOTIDE SEQUENCE [LARGE SCALE GENOMIC DNA]</scope>
    <source>
        <strain evidence="4 5">FT82W</strain>
    </source>
</reference>
<evidence type="ECO:0000259" key="2">
    <source>
        <dbReference type="Pfam" id="PF01345"/>
    </source>
</evidence>
<feature type="domain" description="DUF6701" evidence="3">
    <location>
        <begin position="558"/>
        <end position="1058"/>
    </location>
</feature>
<dbReference type="RefSeq" id="WP_161099458.1">
    <property type="nucleotide sequence ID" value="NZ_WWCW01000136.1"/>
</dbReference>
<keyword evidence="1" id="KW-0732">Signal</keyword>
<evidence type="ECO:0000313" key="4">
    <source>
        <dbReference type="EMBL" id="MYM90723.1"/>
    </source>
</evidence>
<dbReference type="Pfam" id="PF01345">
    <property type="entry name" value="DUF11"/>
    <property type="match status" value="1"/>
</dbReference>
<accession>A0A845G7Q1</accession>
<comment type="caution">
    <text evidence="4">The sequence shown here is derived from an EMBL/GenBank/DDBJ whole genome shotgun (WGS) entry which is preliminary data.</text>
</comment>
<feature type="domain" description="DUF11" evidence="2">
    <location>
        <begin position="322"/>
        <end position="432"/>
    </location>
</feature>
<dbReference type="Proteomes" id="UP000470302">
    <property type="component" value="Unassembled WGS sequence"/>
</dbReference>
<dbReference type="InterPro" id="IPR046524">
    <property type="entry name" value="DUF6701"/>
</dbReference>
<gene>
    <name evidence="4" type="ORF">GTP91_26555</name>
</gene>
<dbReference type="Pfam" id="PF20419">
    <property type="entry name" value="DUF6701"/>
    <property type="match status" value="1"/>
</dbReference>
<name>A0A845G7Q1_9BURK</name>
<evidence type="ECO:0000313" key="5">
    <source>
        <dbReference type="Proteomes" id="UP000470302"/>
    </source>
</evidence>